<dbReference type="Proteomes" id="UP001528411">
    <property type="component" value="Unassembled WGS sequence"/>
</dbReference>
<dbReference type="RefSeq" id="WP_272179397.1">
    <property type="nucleotide sequence ID" value="NZ_JAQOMS010000002.1"/>
</dbReference>
<comment type="caution">
    <text evidence="1">The sequence shown here is derived from an EMBL/GenBank/DDBJ whole genome shotgun (WGS) entry which is preliminary data.</text>
</comment>
<accession>A0ABT5F7R1</accession>
<evidence type="ECO:0000313" key="1">
    <source>
        <dbReference type="EMBL" id="MDC2887568.1"/>
    </source>
</evidence>
<sequence length="63" mass="7022">MVASQTRYRLFNITNLDLPNAVNKDDWATNAWVLAKDNEFYVVYTKDASAGVSLKLPVGACEL</sequence>
<keyword evidence="2" id="KW-1185">Reference proteome</keyword>
<protein>
    <submittedName>
        <fullName evidence="1">Uncharacterized protein</fullName>
    </submittedName>
</protein>
<proteinExistence type="predicted"/>
<organism evidence="1 2">
    <name type="scientific">Psychrosphaera algicola</name>
    <dbReference type="NCBI Taxonomy" id="3023714"/>
    <lineage>
        <taxon>Bacteria</taxon>
        <taxon>Pseudomonadati</taxon>
        <taxon>Pseudomonadota</taxon>
        <taxon>Gammaproteobacteria</taxon>
        <taxon>Alteromonadales</taxon>
        <taxon>Pseudoalteromonadaceae</taxon>
        <taxon>Psychrosphaera</taxon>
    </lineage>
</organism>
<dbReference type="EMBL" id="JAQOMS010000002">
    <property type="protein sequence ID" value="MDC2887568.1"/>
    <property type="molecule type" value="Genomic_DNA"/>
</dbReference>
<reference evidence="1 2" key="1">
    <citation type="submission" date="2023-01" db="EMBL/GenBank/DDBJ databases">
        <title>Psychrosphaera sp. nov., isolated from marine algae.</title>
        <authorList>
            <person name="Bayburt H."/>
            <person name="Choi B.J."/>
            <person name="Kim J.M."/>
            <person name="Choi D.G."/>
            <person name="Jeon C.O."/>
        </authorList>
    </citation>
    <scope>NUCLEOTIDE SEQUENCE [LARGE SCALE GENOMIC DNA]</scope>
    <source>
        <strain evidence="1 2">G1-22</strain>
    </source>
</reference>
<evidence type="ECO:0000313" key="2">
    <source>
        <dbReference type="Proteomes" id="UP001528411"/>
    </source>
</evidence>
<name>A0ABT5F7R1_9GAMM</name>
<gene>
    <name evidence="1" type="ORF">PN838_00305</name>
</gene>